<dbReference type="RefSeq" id="WP_253648674.1">
    <property type="nucleotide sequence ID" value="NZ_BAAAMO010000006.1"/>
</dbReference>
<proteinExistence type="predicted"/>
<dbReference type="Pfam" id="PF00899">
    <property type="entry name" value="ThiF"/>
    <property type="match status" value="1"/>
</dbReference>
<evidence type="ECO:0000313" key="3">
    <source>
        <dbReference type="Proteomes" id="UP001597068"/>
    </source>
</evidence>
<dbReference type="Proteomes" id="UP001597068">
    <property type="component" value="Unassembled WGS sequence"/>
</dbReference>
<dbReference type="PANTHER" id="PTHR43267:SF3">
    <property type="entry name" value="THIF PROTEIN"/>
    <property type="match status" value="1"/>
</dbReference>
<dbReference type="InterPro" id="IPR000594">
    <property type="entry name" value="ThiF_NAD_FAD-bd"/>
</dbReference>
<dbReference type="InterPro" id="IPR035985">
    <property type="entry name" value="Ubiquitin-activating_enz"/>
</dbReference>
<evidence type="ECO:0000313" key="2">
    <source>
        <dbReference type="EMBL" id="MFD0926992.1"/>
    </source>
</evidence>
<feature type="domain" description="THIF-type NAD/FAD binding fold" evidence="1">
    <location>
        <begin position="90"/>
        <end position="257"/>
    </location>
</feature>
<dbReference type="SUPFAM" id="SSF69572">
    <property type="entry name" value="Activating enzymes of the ubiquitin-like proteins"/>
    <property type="match status" value="1"/>
</dbReference>
<comment type="caution">
    <text evidence="2">The sequence shown here is derived from an EMBL/GenBank/DDBJ whole genome shotgun (WGS) entry which is preliminary data.</text>
</comment>
<gene>
    <name evidence="2" type="ORF">ACFQ04_14730</name>
</gene>
<dbReference type="InterPro" id="IPR000415">
    <property type="entry name" value="Nitroreductase-like"/>
</dbReference>
<name>A0ABW3GA82_9NOCA</name>
<dbReference type="InterPro" id="IPR045886">
    <property type="entry name" value="ThiF/MoeB/HesA"/>
</dbReference>
<reference evidence="3" key="1">
    <citation type="journal article" date="2019" name="Int. J. Syst. Evol. Microbiol.">
        <title>The Global Catalogue of Microorganisms (GCM) 10K type strain sequencing project: providing services to taxonomists for standard genome sequencing and annotation.</title>
        <authorList>
            <consortium name="The Broad Institute Genomics Platform"/>
            <consortium name="The Broad Institute Genome Sequencing Center for Infectious Disease"/>
            <person name="Wu L."/>
            <person name="Ma J."/>
        </authorList>
    </citation>
    <scope>NUCLEOTIDE SEQUENCE [LARGE SCALE GENOMIC DNA]</scope>
    <source>
        <strain evidence="3">CCUG 50873</strain>
    </source>
</reference>
<organism evidence="2 3">
    <name type="scientific">Williamsia deligens</name>
    <dbReference type="NCBI Taxonomy" id="321325"/>
    <lineage>
        <taxon>Bacteria</taxon>
        <taxon>Bacillati</taxon>
        <taxon>Actinomycetota</taxon>
        <taxon>Actinomycetes</taxon>
        <taxon>Mycobacteriales</taxon>
        <taxon>Nocardiaceae</taxon>
        <taxon>Williamsia</taxon>
    </lineage>
</organism>
<sequence>MTVHPRPDTVGTEILDESDAADRRRLAELSADPLVTRLDTVAQQRAELSALIPTPEQALLDETARWVHLPWRRTLVHLLGPESFRRVRLDRNRNKITLEEQRAAAATTIGVVGLSVGHAIAHTIALEGITGTLRLADFDELDLSNLNRVPATVLDLGVDKAVVAARRIAEIDPYLRVEIMAAPVDAETVEDFLEGLDLVLEECDSFAAKFLVRERARLRRIPVVTESSDGGVLDVERFDLEPDRPLFHGLLGDIDPDAVAAAGPAGRIGAAATLLDASRITPRMGASVLEVGRTLSTWPQLGGDVALGGATCAAAIRRLVQGLPLPSGRTRIDIEGALDTLEPPPLPRIPDGGPSPDRVALSDVEAIAAARSRSGNASWTSVVDVDGMSMHVALDHDRPTSRVDVDRRGSAFALGATVRAMIVAAAGRGMSGEAVVDGRDDDPDGSVVWGPSATRGDDGMGGGANAALDTITDLSDDTATVRVVADRAAVERYAAALAVGERIRWLTPDLHAELVTSPPVLPPGAAALLGVLTRADVMAHLSDWDAGQALGDLTRGAVAGSSALVVVTAAGWSAADFARAGIVAETVWARLAATGRDVAAAQPITGYARDDDERRGIAPERGDQLCAADRDARDALGLAPDDAPALVMRVA</sequence>
<dbReference type="NCBIfam" id="NF005901">
    <property type="entry name" value="PRK07877.1"/>
    <property type="match status" value="1"/>
</dbReference>
<evidence type="ECO:0000259" key="1">
    <source>
        <dbReference type="Pfam" id="PF00899"/>
    </source>
</evidence>
<protein>
    <submittedName>
        <fullName evidence="2">Rv1355c family protein</fullName>
    </submittedName>
</protein>
<accession>A0ABW3GA82</accession>
<dbReference type="EMBL" id="JBHTIL010000002">
    <property type="protein sequence ID" value="MFD0926992.1"/>
    <property type="molecule type" value="Genomic_DNA"/>
</dbReference>
<dbReference type="Gene3D" id="3.40.50.720">
    <property type="entry name" value="NAD(P)-binding Rossmann-like Domain"/>
    <property type="match status" value="1"/>
</dbReference>
<keyword evidence="3" id="KW-1185">Reference proteome</keyword>
<dbReference type="CDD" id="cd01483">
    <property type="entry name" value="E1_enzyme_family"/>
    <property type="match status" value="1"/>
</dbReference>
<dbReference type="Gene3D" id="3.40.109.10">
    <property type="entry name" value="NADH Oxidase"/>
    <property type="match status" value="1"/>
</dbReference>
<dbReference type="PANTHER" id="PTHR43267">
    <property type="entry name" value="TRNA THREONYLCARBAMOYLADENOSINE DEHYDRATASE"/>
    <property type="match status" value="1"/>
</dbReference>